<evidence type="ECO:0000256" key="4">
    <source>
        <dbReference type="ARBA" id="ARBA00023267"/>
    </source>
</evidence>
<dbReference type="PANTHER" id="PTHR12835">
    <property type="entry name" value="BIOTIN PROTEIN LIGASE"/>
    <property type="match status" value="1"/>
</dbReference>
<organism evidence="8 9">
    <name type="scientific">Hoeflea prorocentri</name>
    <dbReference type="NCBI Taxonomy" id="1922333"/>
    <lineage>
        <taxon>Bacteria</taxon>
        <taxon>Pseudomonadati</taxon>
        <taxon>Pseudomonadota</taxon>
        <taxon>Alphaproteobacteria</taxon>
        <taxon>Hyphomicrobiales</taxon>
        <taxon>Rhizobiaceae</taxon>
        <taxon>Hoeflea</taxon>
    </lineage>
</organism>
<keyword evidence="2" id="KW-0547">Nucleotide-binding</keyword>
<dbReference type="GO" id="GO:0005524">
    <property type="term" value="F:ATP binding"/>
    <property type="evidence" value="ECO:0007669"/>
    <property type="project" value="UniProtKB-KW"/>
</dbReference>
<dbReference type="CDD" id="cd16442">
    <property type="entry name" value="BPL"/>
    <property type="match status" value="1"/>
</dbReference>
<evidence type="ECO:0000256" key="3">
    <source>
        <dbReference type="ARBA" id="ARBA00022840"/>
    </source>
</evidence>
<dbReference type="PANTHER" id="PTHR12835:SF5">
    <property type="entry name" value="BIOTIN--PROTEIN LIGASE"/>
    <property type="match status" value="1"/>
</dbReference>
<dbReference type="GO" id="GO:0004077">
    <property type="term" value="F:biotin--[biotin carboxyl-carrier protein] ligase activity"/>
    <property type="evidence" value="ECO:0007669"/>
    <property type="project" value="UniProtKB-EC"/>
</dbReference>
<evidence type="ECO:0000256" key="6">
    <source>
        <dbReference type="ARBA" id="ARBA00047846"/>
    </source>
</evidence>
<comment type="caution">
    <text evidence="8">The sequence shown here is derived from an EMBL/GenBank/DDBJ whole genome shotgun (WGS) entry which is preliminary data.</text>
</comment>
<dbReference type="Gene3D" id="3.30.930.10">
    <property type="entry name" value="Bira Bifunctional Protein, Domain 2"/>
    <property type="match status" value="1"/>
</dbReference>
<protein>
    <recommendedName>
        <fullName evidence="5">biotin--[biotin carboxyl-carrier protein] ligase</fullName>
        <ecNumber evidence="5">6.3.4.15</ecNumber>
    </recommendedName>
</protein>
<dbReference type="EMBL" id="JAPJZI010000001">
    <property type="protein sequence ID" value="MDA5398267.1"/>
    <property type="molecule type" value="Genomic_DNA"/>
</dbReference>
<feature type="domain" description="BPL/LPL catalytic" evidence="7">
    <location>
        <begin position="6"/>
        <end position="183"/>
    </location>
</feature>
<dbReference type="Proteomes" id="UP001151234">
    <property type="component" value="Unassembled WGS sequence"/>
</dbReference>
<comment type="catalytic activity">
    <reaction evidence="6">
        <text>biotin + L-lysyl-[protein] + ATP = N(6)-biotinyl-L-lysyl-[protein] + AMP + diphosphate + H(+)</text>
        <dbReference type="Rhea" id="RHEA:11756"/>
        <dbReference type="Rhea" id="RHEA-COMP:9752"/>
        <dbReference type="Rhea" id="RHEA-COMP:10505"/>
        <dbReference type="ChEBI" id="CHEBI:15378"/>
        <dbReference type="ChEBI" id="CHEBI:29969"/>
        <dbReference type="ChEBI" id="CHEBI:30616"/>
        <dbReference type="ChEBI" id="CHEBI:33019"/>
        <dbReference type="ChEBI" id="CHEBI:57586"/>
        <dbReference type="ChEBI" id="CHEBI:83144"/>
        <dbReference type="ChEBI" id="CHEBI:456215"/>
        <dbReference type="EC" id="6.3.4.15"/>
    </reaction>
</comment>
<dbReference type="EC" id="6.3.4.15" evidence="5"/>
<dbReference type="SUPFAM" id="SSF55681">
    <property type="entry name" value="Class II aaRS and biotin synthetases"/>
    <property type="match status" value="1"/>
</dbReference>
<reference evidence="8" key="1">
    <citation type="submission" date="2022-11" db="EMBL/GenBank/DDBJ databases">
        <title>Draft genome sequence of Hoeflea poritis E7-10 and Hoeflea prorocentri PM5-8, separated from scleractinian coral Porites lutea and marine dinoflagellate.</title>
        <authorList>
            <person name="Zhang G."/>
            <person name="Wei Q."/>
            <person name="Cai L."/>
        </authorList>
    </citation>
    <scope>NUCLEOTIDE SEQUENCE</scope>
    <source>
        <strain evidence="8">PM5-8</strain>
    </source>
</reference>
<dbReference type="InterPro" id="IPR004408">
    <property type="entry name" value="Biotin_CoA_COase_ligase"/>
</dbReference>
<gene>
    <name evidence="8" type="ORF">OQ273_06740</name>
</gene>
<evidence type="ECO:0000256" key="1">
    <source>
        <dbReference type="ARBA" id="ARBA00022598"/>
    </source>
</evidence>
<evidence type="ECO:0000259" key="7">
    <source>
        <dbReference type="PROSITE" id="PS51733"/>
    </source>
</evidence>
<sequence>MNDPSSEFRHIALGDVDSTNLECLRRAREGDPGGLWVTANRQVKGRARRGRGWVSEPGNLYSSLLLIDPADPAALASLPLVIAVAAHAAISRVLPPGAAKPTIKWPNDVLINGAKVSGILLEGERLADGRMAVVIGCGINVAHAPEGVIYPTTTLQAQGASVSAEELFARLYQSMGEGLAAWNRGRGISSIRQAWLENAEGLGKTITVNLPAESIVGTFRDIDQSGCLVLVDKDNRIKTIAAGDVFFGQSNSNAL</sequence>
<keyword evidence="3" id="KW-0067">ATP-binding</keyword>
<dbReference type="Pfam" id="PF02237">
    <property type="entry name" value="BPL_C"/>
    <property type="match status" value="1"/>
</dbReference>
<evidence type="ECO:0000313" key="9">
    <source>
        <dbReference type="Proteomes" id="UP001151234"/>
    </source>
</evidence>
<dbReference type="Pfam" id="PF03099">
    <property type="entry name" value="BPL_LplA_LipB"/>
    <property type="match status" value="1"/>
</dbReference>
<dbReference type="AlphaFoldDB" id="A0A9X3UGW4"/>
<dbReference type="InterPro" id="IPR008988">
    <property type="entry name" value="Transcriptional_repressor_C"/>
</dbReference>
<dbReference type="Gene3D" id="2.30.30.100">
    <property type="match status" value="1"/>
</dbReference>
<proteinExistence type="predicted"/>
<dbReference type="SUPFAM" id="SSF50037">
    <property type="entry name" value="C-terminal domain of transcriptional repressors"/>
    <property type="match status" value="1"/>
</dbReference>
<evidence type="ECO:0000313" key="8">
    <source>
        <dbReference type="EMBL" id="MDA5398267.1"/>
    </source>
</evidence>
<dbReference type="PROSITE" id="PS51733">
    <property type="entry name" value="BPL_LPL_CATALYTIC"/>
    <property type="match status" value="1"/>
</dbReference>
<dbReference type="NCBIfam" id="TIGR00121">
    <property type="entry name" value="birA_ligase"/>
    <property type="match status" value="1"/>
</dbReference>
<keyword evidence="1 8" id="KW-0436">Ligase</keyword>
<name>A0A9X3UGW4_9HYPH</name>
<dbReference type="InterPro" id="IPR003142">
    <property type="entry name" value="BPL_C"/>
</dbReference>
<dbReference type="RefSeq" id="WP_267989701.1">
    <property type="nucleotide sequence ID" value="NZ_JAPJZI010000001.1"/>
</dbReference>
<dbReference type="InterPro" id="IPR004143">
    <property type="entry name" value="BPL_LPL_catalytic"/>
</dbReference>
<keyword evidence="4" id="KW-0092">Biotin</keyword>
<accession>A0A9X3UGW4</accession>
<dbReference type="GO" id="GO:0005737">
    <property type="term" value="C:cytoplasm"/>
    <property type="evidence" value="ECO:0007669"/>
    <property type="project" value="TreeGrafter"/>
</dbReference>
<keyword evidence="9" id="KW-1185">Reference proteome</keyword>
<evidence type="ECO:0000256" key="5">
    <source>
        <dbReference type="ARBA" id="ARBA00024227"/>
    </source>
</evidence>
<evidence type="ECO:0000256" key="2">
    <source>
        <dbReference type="ARBA" id="ARBA00022741"/>
    </source>
</evidence>
<dbReference type="InterPro" id="IPR045864">
    <property type="entry name" value="aa-tRNA-synth_II/BPL/LPL"/>
</dbReference>